<organism evidence="1 2">
    <name type="scientific">Neobacillus massiliamazoniensis</name>
    <dbReference type="NCBI Taxonomy" id="1499688"/>
    <lineage>
        <taxon>Bacteria</taxon>
        <taxon>Bacillati</taxon>
        <taxon>Bacillota</taxon>
        <taxon>Bacilli</taxon>
        <taxon>Bacillales</taxon>
        <taxon>Bacillaceae</taxon>
        <taxon>Neobacillus</taxon>
    </lineage>
</organism>
<keyword evidence="2" id="KW-1185">Reference proteome</keyword>
<dbReference type="AlphaFoldDB" id="A0A0U1NWZ3"/>
<protein>
    <submittedName>
        <fullName evidence="1">Uncharacterized protein</fullName>
    </submittedName>
</protein>
<proteinExistence type="predicted"/>
<accession>A0A0U1NWZ3</accession>
<dbReference type="OrthoDB" id="2721428at2"/>
<dbReference type="EMBL" id="CVRB01000002">
    <property type="protein sequence ID" value="CRK82533.1"/>
    <property type="molecule type" value="Genomic_DNA"/>
</dbReference>
<gene>
    <name evidence="1" type="ORF">BN000_02465</name>
</gene>
<evidence type="ECO:0000313" key="1">
    <source>
        <dbReference type="EMBL" id="CRK82533.1"/>
    </source>
</evidence>
<dbReference type="RefSeq" id="WP_090634623.1">
    <property type="nucleotide sequence ID" value="NZ_CVRB01000002.1"/>
</dbReference>
<sequence>MILNQLEKFEEFLVNSFGDGMYTRELRLSNEEVEFVQKKYPKLNVKKCFATEASDGKCWYEVSLSTPIEKVEKSSKSSELHLENLRLKLELERLKNSLTKLA</sequence>
<evidence type="ECO:0000313" key="2">
    <source>
        <dbReference type="Proteomes" id="UP000199087"/>
    </source>
</evidence>
<dbReference type="Proteomes" id="UP000199087">
    <property type="component" value="Unassembled WGS sequence"/>
</dbReference>
<reference evidence="2" key="1">
    <citation type="submission" date="2015-05" db="EMBL/GenBank/DDBJ databases">
        <authorList>
            <person name="Urmite Genomes"/>
        </authorList>
    </citation>
    <scope>NUCLEOTIDE SEQUENCE [LARGE SCALE GENOMIC DNA]</scope>
    <source>
        <strain evidence="2">LF1</strain>
    </source>
</reference>
<dbReference type="STRING" id="1499688.BN000_02465"/>
<name>A0A0U1NWZ3_9BACI</name>